<feature type="region of interest" description="Disordered" evidence="1">
    <location>
        <begin position="56"/>
        <end position="91"/>
    </location>
</feature>
<comment type="caution">
    <text evidence="2">The sequence shown here is derived from an EMBL/GenBank/DDBJ whole genome shotgun (WGS) entry which is preliminary data.</text>
</comment>
<reference evidence="2 3" key="1">
    <citation type="submission" date="2016-10" db="EMBL/GenBank/DDBJ databases">
        <title>Evaluation of Human, Animal and Environmental Mycobacterium chelonae Isolates by Core Genome Phylogenomic Analysis, Targeted Gene Comparison, and Anti-microbial Susceptibility Patterns: A Tale of Mistaken Identities.</title>
        <authorList>
            <person name="Fogelson S.B."/>
            <person name="Camus A.C."/>
            <person name="Lorenz W."/>
            <person name="Vasireddy R."/>
            <person name="Vasireddy S."/>
            <person name="Smith T."/>
            <person name="Brown-Elliott B.A."/>
            <person name="Wallace R.J.Jr."/>
            <person name="Hasan N.A."/>
            <person name="Reischl U."/>
            <person name="Sanchez S."/>
        </authorList>
    </citation>
    <scope>NUCLEOTIDE SEQUENCE [LARGE SCALE GENOMIC DNA]</scope>
    <source>
        <strain evidence="2 3">24999</strain>
    </source>
</reference>
<evidence type="ECO:0000256" key="1">
    <source>
        <dbReference type="SAM" id="MobiDB-lite"/>
    </source>
</evidence>
<gene>
    <name evidence="2" type="ORF">BKG61_16725</name>
</gene>
<proteinExistence type="predicted"/>
<keyword evidence="3" id="KW-1185">Reference proteome</keyword>
<evidence type="ECO:0000313" key="2">
    <source>
        <dbReference type="EMBL" id="OHT97299.1"/>
    </source>
</evidence>
<dbReference type="Proteomes" id="UP000179636">
    <property type="component" value="Unassembled WGS sequence"/>
</dbReference>
<sequence>MANELNVDTSDLRAAATSGDAAAARLTDGAVGTSAGSRSSSVGIAALDTAIRTVRGRQSARMSGQTAALREGGQRYDETDGGSAESLAVTV</sequence>
<accession>A0A1S1K092</accession>
<dbReference type="AlphaFoldDB" id="A0A1S1K092"/>
<evidence type="ECO:0000313" key="3">
    <source>
        <dbReference type="Proteomes" id="UP000179636"/>
    </source>
</evidence>
<dbReference type="EMBL" id="MLHV01000015">
    <property type="protein sequence ID" value="OHT97299.1"/>
    <property type="molecule type" value="Genomic_DNA"/>
</dbReference>
<organism evidence="2 3">
    <name type="scientific">Mycobacterium syngnathidarum</name>
    <dbReference type="NCBI Taxonomy" id="1908205"/>
    <lineage>
        <taxon>Bacteria</taxon>
        <taxon>Bacillati</taxon>
        <taxon>Actinomycetota</taxon>
        <taxon>Actinomycetes</taxon>
        <taxon>Mycobacteriales</taxon>
        <taxon>Mycobacteriaceae</taxon>
        <taxon>Mycobacterium</taxon>
    </lineage>
</organism>
<protein>
    <submittedName>
        <fullName evidence="2">Uncharacterized protein</fullName>
    </submittedName>
</protein>
<name>A0A1S1K092_9MYCO</name>